<reference evidence="1 2" key="1">
    <citation type="journal article" date="2018" name="Syst. Appl. Microbiol.">
        <title>Ereboglobus luteus gen. nov. sp. nov. from cockroach guts, and new insights into the oxygen relationship of the genera Opitutus and Didymococcus (Verrucomicrobia: Opitutaceae).</title>
        <authorList>
            <person name="Tegtmeier D."/>
            <person name="Belitz A."/>
            <person name="Radek R."/>
            <person name="Heimerl T."/>
            <person name="Brune A."/>
        </authorList>
    </citation>
    <scope>NUCLEOTIDE SEQUENCE [LARGE SCALE GENOMIC DNA]</scope>
    <source>
        <strain evidence="1 2">Ho45</strain>
    </source>
</reference>
<evidence type="ECO:0000313" key="1">
    <source>
        <dbReference type="EMBL" id="AWI09092.1"/>
    </source>
</evidence>
<accession>A0A2U8E3I7</accession>
<dbReference type="EMBL" id="CP023004">
    <property type="protein sequence ID" value="AWI09092.1"/>
    <property type="molecule type" value="Genomic_DNA"/>
</dbReference>
<sequence length="256" mass="28084">MFYSLRVPAFGVEWRNGRLPAPCRLFHFGENTMKDKILIIPLVLAAAFALFGQPLRAQAPEGKFRAGLLGYRMISLKQQTFSHNTHPDDSFLPDAHVPGSAGTTDIGNRQHFMSITLGWQPRLSDCVTLNFDAGILLGDNRDRHQNANDDRLPGNAAFVYSQARFGALAAAGMSYHFKHFSLGVETQLASVLVEHGWDRYGSDKNQTSKVHHMLSAGPKAGIRGKPFAGGSTTLGLECTLQFNHAVTFGIQGIIDF</sequence>
<dbReference type="AlphaFoldDB" id="A0A2U8E3I7"/>
<organism evidence="1 2">
    <name type="scientific">Ereboglobus luteus</name>
    <dbReference type="NCBI Taxonomy" id="1796921"/>
    <lineage>
        <taxon>Bacteria</taxon>
        <taxon>Pseudomonadati</taxon>
        <taxon>Verrucomicrobiota</taxon>
        <taxon>Opitutia</taxon>
        <taxon>Opitutales</taxon>
        <taxon>Opitutaceae</taxon>
        <taxon>Ereboglobus</taxon>
    </lineage>
</organism>
<evidence type="ECO:0008006" key="3">
    <source>
        <dbReference type="Google" id="ProtNLM"/>
    </source>
</evidence>
<name>A0A2U8E3I7_9BACT</name>
<protein>
    <recommendedName>
        <fullName evidence="3">Outer membrane protein beta-barrel domain-containing protein</fullName>
    </recommendedName>
</protein>
<evidence type="ECO:0000313" key="2">
    <source>
        <dbReference type="Proteomes" id="UP000244896"/>
    </source>
</evidence>
<proteinExistence type="predicted"/>
<gene>
    <name evidence="1" type="ORF">CKA38_07435</name>
</gene>
<dbReference type="Proteomes" id="UP000244896">
    <property type="component" value="Chromosome"/>
</dbReference>
<keyword evidence="2" id="KW-1185">Reference proteome</keyword>
<dbReference type="KEGG" id="elut:CKA38_07435"/>